<dbReference type="AlphaFoldDB" id="A0A8X6J8R1"/>
<dbReference type="OrthoDB" id="6435347at2759"/>
<gene>
    <name evidence="1" type="primary">AVEN_6105_1</name>
    <name evidence="1" type="ORF">TNCT_208021</name>
</gene>
<protein>
    <submittedName>
        <fullName evidence="1">RNase H domain-containing protein</fullName>
    </submittedName>
</protein>
<name>A0A8X6J8R1_TRICU</name>
<proteinExistence type="predicted"/>
<evidence type="ECO:0000313" key="1">
    <source>
        <dbReference type="EMBL" id="GFQ96690.1"/>
    </source>
</evidence>
<comment type="caution">
    <text evidence="1">The sequence shown here is derived from an EMBL/GenBank/DDBJ whole genome shotgun (WGS) entry which is preliminary data.</text>
</comment>
<dbReference type="Proteomes" id="UP000887116">
    <property type="component" value="Unassembled WGS sequence"/>
</dbReference>
<organism evidence="1 2">
    <name type="scientific">Trichonephila clavata</name>
    <name type="common">Joro spider</name>
    <name type="synonym">Nephila clavata</name>
    <dbReference type="NCBI Taxonomy" id="2740835"/>
    <lineage>
        <taxon>Eukaryota</taxon>
        <taxon>Metazoa</taxon>
        <taxon>Ecdysozoa</taxon>
        <taxon>Arthropoda</taxon>
        <taxon>Chelicerata</taxon>
        <taxon>Arachnida</taxon>
        <taxon>Araneae</taxon>
        <taxon>Araneomorphae</taxon>
        <taxon>Entelegynae</taxon>
        <taxon>Araneoidea</taxon>
        <taxon>Nephilidae</taxon>
        <taxon>Trichonephila</taxon>
    </lineage>
</organism>
<sequence length="92" mass="10535">MWKRDLGDIHAGRCITFNLLTPTTSFGNVTFNENLKMNFIKHDEHPELLRLFDLEVIDNIPSQALVLYTDGNRSDSGRTGSVVFMKTNTEEF</sequence>
<accession>A0A8X6J8R1</accession>
<dbReference type="EMBL" id="BMAO01014727">
    <property type="protein sequence ID" value="GFQ96690.1"/>
    <property type="molecule type" value="Genomic_DNA"/>
</dbReference>
<keyword evidence="2" id="KW-1185">Reference proteome</keyword>
<reference evidence="1" key="1">
    <citation type="submission" date="2020-07" db="EMBL/GenBank/DDBJ databases">
        <title>Multicomponent nature underlies the extraordinary mechanical properties of spider dragline silk.</title>
        <authorList>
            <person name="Kono N."/>
            <person name="Nakamura H."/>
            <person name="Mori M."/>
            <person name="Yoshida Y."/>
            <person name="Ohtoshi R."/>
            <person name="Malay A.D."/>
            <person name="Moran D.A.P."/>
            <person name="Tomita M."/>
            <person name="Numata K."/>
            <person name="Arakawa K."/>
        </authorList>
    </citation>
    <scope>NUCLEOTIDE SEQUENCE</scope>
</reference>
<evidence type="ECO:0000313" key="2">
    <source>
        <dbReference type="Proteomes" id="UP000887116"/>
    </source>
</evidence>